<dbReference type="GO" id="GO:0016616">
    <property type="term" value="F:oxidoreductase activity, acting on the CH-OH group of donors, NAD or NADP as acceptor"/>
    <property type="evidence" value="ECO:0007669"/>
    <property type="project" value="TreeGrafter"/>
</dbReference>
<evidence type="ECO:0000313" key="7">
    <source>
        <dbReference type="Proteomes" id="UP000260783"/>
    </source>
</evidence>
<comment type="similarity">
    <text evidence="1">Belongs to the short-chain dehydrogenases/reductases (SDR) family.</text>
</comment>
<sequence length="338" mass="35132">MKMMDFNSVKGKVAIVTGASRGIGRAIAECFGENGMKVVCAARSAEQGRAVADGICAKGGDAIFIQTDCSKASAIKELVDKTVTHYGKLDGVVSNAGIGMGGTPLHEYEVEDYEKIFSLNSEGVFAGMKYGAKAILKSHSEGGFLINVASVAGLVPQRGQALYSATKFGVVGMTRAAALDYAEYGITVNAICPGYTRTSIFGDAPAAAMDFFASDCPAKRMGDPEECAALALFLASGLARYITGAAIPVDGALSAGHQSISSWKHPEILTGGKLNSQSTIAALMENEAAKAIVEQYLPGFADNQQAKAAYGMTFGKIGPMLGLPEMALKALLDALDNL</sequence>
<organism evidence="5 7">
    <name type="scientific">Faecalibacterium prausnitzii</name>
    <dbReference type="NCBI Taxonomy" id="853"/>
    <lineage>
        <taxon>Bacteria</taxon>
        <taxon>Bacillati</taxon>
        <taxon>Bacillota</taxon>
        <taxon>Clostridia</taxon>
        <taxon>Eubacteriales</taxon>
        <taxon>Oscillospiraceae</taxon>
        <taxon>Faecalibacterium</taxon>
    </lineage>
</organism>
<accession>A0A3E2URL2</accession>
<dbReference type="Proteomes" id="UP000260782">
    <property type="component" value="Unassembled WGS sequence"/>
</dbReference>
<dbReference type="Pfam" id="PF13561">
    <property type="entry name" value="adh_short_C2"/>
    <property type="match status" value="1"/>
</dbReference>
<dbReference type="InterPro" id="IPR036291">
    <property type="entry name" value="NAD(P)-bd_dom_sf"/>
</dbReference>
<dbReference type="Proteomes" id="UP000462091">
    <property type="component" value="Unassembled WGS sequence"/>
</dbReference>
<evidence type="ECO:0000313" key="3">
    <source>
        <dbReference type="EMBL" id="MSC52346.1"/>
    </source>
</evidence>
<dbReference type="AlphaFoldDB" id="A0A3E2URL2"/>
<evidence type="ECO:0000313" key="8">
    <source>
        <dbReference type="Proteomes" id="UP000462091"/>
    </source>
</evidence>
<gene>
    <name evidence="5" type="ORF">DWZ04_05465</name>
    <name evidence="4" type="ORF">DWZ25_05890</name>
    <name evidence="3" type="ORF">GKE10_10615</name>
</gene>
<keyword evidence="2" id="KW-0560">Oxidoreductase</keyword>
<dbReference type="InterPro" id="IPR020904">
    <property type="entry name" value="Sc_DH/Rdtase_CS"/>
</dbReference>
<protein>
    <submittedName>
        <fullName evidence="5">SDR family oxidoreductase</fullName>
    </submittedName>
</protein>
<comment type="caution">
    <text evidence="5">The sequence shown here is derived from an EMBL/GenBank/DDBJ whole genome shotgun (WGS) entry which is preliminary data.</text>
</comment>
<dbReference type="PROSITE" id="PS00061">
    <property type="entry name" value="ADH_SHORT"/>
    <property type="match status" value="1"/>
</dbReference>
<evidence type="ECO:0000313" key="6">
    <source>
        <dbReference type="Proteomes" id="UP000260782"/>
    </source>
</evidence>
<dbReference type="Gene3D" id="3.40.50.720">
    <property type="entry name" value="NAD(P)-binding Rossmann-like Domain"/>
    <property type="match status" value="1"/>
</dbReference>
<dbReference type="CDD" id="cd05233">
    <property type="entry name" value="SDR_c"/>
    <property type="match status" value="1"/>
</dbReference>
<dbReference type="PRINTS" id="PR00080">
    <property type="entry name" value="SDRFAMILY"/>
</dbReference>
<dbReference type="FunFam" id="3.40.50.720:FF:000084">
    <property type="entry name" value="Short-chain dehydrogenase reductase"/>
    <property type="match status" value="1"/>
</dbReference>
<dbReference type="PANTHER" id="PTHR42760:SF124">
    <property type="entry name" value="SHORT-CHAIN DEHYDROGENASE_REDUCTASE"/>
    <property type="match status" value="1"/>
</dbReference>
<reference evidence="3 8" key="2">
    <citation type="journal article" date="2019" name="Nat. Med.">
        <title>A library of human gut bacterial isolates paired with longitudinal multiomics data enables mechanistic microbiome research.</title>
        <authorList>
            <person name="Poyet M."/>
            <person name="Groussin M."/>
            <person name="Gibbons S.M."/>
            <person name="Avila-Pacheco J."/>
            <person name="Jiang X."/>
            <person name="Kearney S.M."/>
            <person name="Perrotta A.R."/>
            <person name="Berdy B."/>
            <person name="Zhao S."/>
            <person name="Lieberman T.D."/>
            <person name="Swanson P.K."/>
            <person name="Smith M."/>
            <person name="Roesemann S."/>
            <person name="Alexander J.E."/>
            <person name="Rich S.A."/>
            <person name="Livny J."/>
            <person name="Vlamakis H."/>
            <person name="Clish C."/>
            <person name="Bullock K."/>
            <person name="Deik A."/>
            <person name="Scott J."/>
            <person name="Pierce K.A."/>
            <person name="Xavier R.J."/>
            <person name="Alm E.J."/>
        </authorList>
    </citation>
    <scope>NUCLEOTIDE SEQUENCE [LARGE SCALE GENOMIC DNA]</scope>
    <source>
        <strain evidence="3 8">BIOML-B1</strain>
    </source>
</reference>
<proteinExistence type="inferred from homology"/>
<name>A0A3E2URL2_9FIRM</name>
<dbReference type="Proteomes" id="UP000260783">
    <property type="component" value="Unassembled WGS sequence"/>
</dbReference>
<reference evidence="6 7" key="1">
    <citation type="submission" date="2018-08" db="EMBL/GenBank/DDBJ databases">
        <title>A genome reference for cultivated species of the human gut microbiota.</title>
        <authorList>
            <person name="Zou Y."/>
            <person name="Xue W."/>
            <person name="Luo G."/>
        </authorList>
    </citation>
    <scope>NUCLEOTIDE SEQUENCE [LARGE SCALE GENOMIC DNA]</scope>
    <source>
        <strain evidence="5 7">AF29-11BH</strain>
        <strain evidence="4 6">AF31-14AC</strain>
    </source>
</reference>
<evidence type="ECO:0000313" key="5">
    <source>
        <dbReference type="EMBL" id="RGB99315.1"/>
    </source>
</evidence>
<dbReference type="PANTHER" id="PTHR42760">
    <property type="entry name" value="SHORT-CHAIN DEHYDROGENASES/REDUCTASES FAMILY MEMBER"/>
    <property type="match status" value="1"/>
</dbReference>
<dbReference type="SUPFAM" id="SSF51735">
    <property type="entry name" value="NAD(P)-binding Rossmann-fold domains"/>
    <property type="match status" value="1"/>
</dbReference>
<dbReference type="EMBL" id="QVES01000004">
    <property type="protein sequence ID" value="RGB88106.1"/>
    <property type="molecule type" value="Genomic_DNA"/>
</dbReference>
<dbReference type="InterPro" id="IPR002347">
    <property type="entry name" value="SDR_fam"/>
</dbReference>
<dbReference type="EMBL" id="WKQM01000022">
    <property type="protein sequence ID" value="MSC52346.1"/>
    <property type="molecule type" value="Genomic_DNA"/>
</dbReference>
<evidence type="ECO:0000313" key="4">
    <source>
        <dbReference type="EMBL" id="RGB88106.1"/>
    </source>
</evidence>
<dbReference type="GO" id="GO:0008206">
    <property type="term" value="P:bile acid metabolic process"/>
    <property type="evidence" value="ECO:0007669"/>
    <property type="project" value="UniProtKB-ARBA"/>
</dbReference>
<evidence type="ECO:0000256" key="1">
    <source>
        <dbReference type="ARBA" id="ARBA00006484"/>
    </source>
</evidence>
<dbReference type="EMBL" id="QVEW01000004">
    <property type="protein sequence ID" value="RGB99315.1"/>
    <property type="molecule type" value="Genomic_DNA"/>
</dbReference>
<dbReference type="PRINTS" id="PR00081">
    <property type="entry name" value="GDHRDH"/>
</dbReference>
<evidence type="ECO:0000256" key="2">
    <source>
        <dbReference type="ARBA" id="ARBA00023002"/>
    </source>
</evidence>